<protein>
    <recommendedName>
        <fullName evidence="3">Tetratricopeptide repeat protein</fullName>
    </recommendedName>
</protein>
<keyword evidence="2" id="KW-1185">Reference proteome</keyword>
<proteinExistence type="predicted"/>
<evidence type="ECO:0000313" key="1">
    <source>
        <dbReference type="EMBL" id="QLG87893.1"/>
    </source>
</evidence>
<gene>
    <name evidence="1" type="ORF">HQ393_06255</name>
</gene>
<evidence type="ECO:0000313" key="2">
    <source>
        <dbReference type="Proteomes" id="UP000509597"/>
    </source>
</evidence>
<accession>A0A7H9BGP4</accession>
<reference evidence="1 2" key="1">
    <citation type="submission" date="2020-07" db="EMBL/GenBank/DDBJ databases">
        <title>Complete genome sequence of Chitinibacter sp. 2T18.</title>
        <authorList>
            <person name="Bae J.-W."/>
            <person name="Choi J.-W."/>
        </authorList>
    </citation>
    <scope>NUCLEOTIDE SEQUENCE [LARGE SCALE GENOMIC DNA]</scope>
    <source>
        <strain evidence="1 2">2T18</strain>
    </source>
</reference>
<dbReference type="PROSITE" id="PS51257">
    <property type="entry name" value="PROKAR_LIPOPROTEIN"/>
    <property type="match status" value="1"/>
</dbReference>
<dbReference type="Gene3D" id="1.25.40.10">
    <property type="entry name" value="Tetratricopeptide repeat domain"/>
    <property type="match status" value="1"/>
</dbReference>
<dbReference type="EMBL" id="CP058627">
    <property type="protein sequence ID" value="QLG87893.1"/>
    <property type="molecule type" value="Genomic_DNA"/>
</dbReference>
<organism evidence="1 2">
    <name type="scientific">Chitinibacter bivalviorum</name>
    <dbReference type="NCBI Taxonomy" id="2739434"/>
    <lineage>
        <taxon>Bacteria</taxon>
        <taxon>Pseudomonadati</taxon>
        <taxon>Pseudomonadota</taxon>
        <taxon>Betaproteobacteria</taxon>
        <taxon>Neisseriales</taxon>
        <taxon>Chitinibacteraceae</taxon>
        <taxon>Chitinibacter</taxon>
    </lineage>
</organism>
<dbReference type="RefSeq" id="WP_179357973.1">
    <property type="nucleotide sequence ID" value="NZ_CP058627.1"/>
</dbReference>
<dbReference type="InterPro" id="IPR011990">
    <property type="entry name" value="TPR-like_helical_dom_sf"/>
</dbReference>
<evidence type="ECO:0008006" key="3">
    <source>
        <dbReference type="Google" id="ProtNLM"/>
    </source>
</evidence>
<dbReference type="SUPFAM" id="SSF48452">
    <property type="entry name" value="TPR-like"/>
    <property type="match status" value="1"/>
</dbReference>
<dbReference type="KEGG" id="chiz:HQ393_06255"/>
<dbReference type="AlphaFoldDB" id="A0A7H9BGP4"/>
<sequence>MMNDINRHIGKQMCVAIVVAALVGCVSPAKQPIPPLRIDVQSTHSKALQAIHRNDLDNAQLLWRQTLQLYQALDDWNGQGMARLGLAQTERRLGDVNAAKEVLLPMQNEPLFGATAQAQALFQLAQLSLPDTHQAKDYLNQSVAICPTECSLIWAQKNLNARIAAVEQNWGLVQQLAQSVIASAPESEAAERAHAYRLSAQSLLAQNQAVAAQTQLEQGLLLDRQLARPDWLLEDYRLLLLIAQQQQNAALISSTEKRIASLCAAMACK</sequence>
<dbReference type="Proteomes" id="UP000509597">
    <property type="component" value="Chromosome"/>
</dbReference>
<name>A0A7H9BGP4_9NEIS</name>